<proteinExistence type="inferred from homology"/>
<dbReference type="InterPro" id="IPR037171">
    <property type="entry name" value="NagB/RpiA_transferase-like"/>
</dbReference>
<organism evidence="3 4">
    <name type="scientific">Aquibaculum arenosum</name>
    <dbReference type="NCBI Taxonomy" id="3032591"/>
    <lineage>
        <taxon>Bacteria</taxon>
        <taxon>Pseudomonadati</taxon>
        <taxon>Pseudomonadota</taxon>
        <taxon>Alphaproteobacteria</taxon>
        <taxon>Rhodospirillales</taxon>
        <taxon>Rhodovibrionaceae</taxon>
        <taxon>Aquibaculum</taxon>
    </lineage>
</organism>
<dbReference type="SUPFAM" id="SSF100950">
    <property type="entry name" value="NagB/RpiA/CoA transferase-like"/>
    <property type="match status" value="1"/>
</dbReference>
<dbReference type="Proteomes" id="UP001215503">
    <property type="component" value="Unassembled WGS sequence"/>
</dbReference>
<accession>A0ABT5YQ30</accession>
<dbReference type="Gene3D" id="3.40.1080.10">
    <property type="entry name" value="Glutaconate Coenzyme A-transferase"/>
    <property type="match status" value="1"/>
</dbReference>
<dbReference type="Pfam" id="PF01144">
    <property type="entry name" value="CoA_trans"/>
    <property type="match status" value="1"/>
</dbReference>
<dbReference type="RefSeq" id="WP_275823850.1">
    <property type="nucleotide sequence ID" value="NZ_JARHUD010000009.1"/>
</dbReference>
<dbReference type="EMBL" id="JARHUD010000009">
    <property type="protein sequence ID" value="MDF2097078.1"/>
    <property type="molecule type" value="Genomic_DNA"/>
</dbReference>
<dbReference type="PANTHER" id="PTHR13707">
    <property type="entry name" value="KETOACID-COENZYME A TRANSFERASE"/>
    <property type="match status" value="1"/>
</dbReference>
<comment type="caution">
    <text evidence="3">The sequence shown here is derived from an EMBL/GenBank/DDBJ whole genome shotgun (WGS) entry which is preliminary data.</text>
</comment>
<gene>
    <name evidence="3" type="ORF">P2G67_13935</name>
</gene>
<keyword evidence="4" id="KW-1185">Reference proteome</keyword>
<evidence type="ECO:0000256" key="1">
    <source>
        <dbReference type="ARBA" id="ARBA00007047"/>
    </source>
</evidence>
<protein>
    <submittedName>
        <fullName evidence="3">3-oxoacid CoA-transferase subunit B</fullName>
    </submittedName>
</protein>
<reference evidence="3 4" key="1">
    <citation type="submission" date="2023-03" db="EMBL/GenBank/DDBJ databases">
        <title>Fodinicurvata sp. CAU 1616 isolated from sea sendiment.</title>
        <authorList>
            <person name="Kim W."/>
        </authorList>
    </citation>
    <scope>NUCLEOTIDE SEQUENCE [LARGE SCALE GENOMIC DNA]</scope>
    <source>
        <strain evidence="3 4">CAU 1616</strain>
    </source>
</reference>
<dbReference type="SMART" id="SM00882">
    <property type="entry name" value="CoA_trans"/>
    <property type="match status" value="1"/>
</dbReference>
<keyword evidence="2" id="KW-0808">Transferase</keyword>
<evidence type="ECO:0000256" key="2">
    <source>
        <dbReference type="ARBA" id="ARBA00022679"/>
    </source>
</evidence>
<name>A0ABT5YQ30_9PROT</name>
<sequence>MSETQAKRLGLSRKQMAWRAAQDLQDGAVVNLGIGMPELVASYVPDGRELLYHSENGLLGFGPPPPAGQEDPELINAGKKPVTLLPGASFFHHADSFAMIRGGHIDVCILGAMQVAANGDIANWSTGAADAVPAVGGAMDLVAGARAIWVLSEHTTRDGAPKLVEQCSYPLTGQGVVRRIYSNLGLIEVSETGFRLLEIAPGISVEELRALTGAPLEVPDSLPQIDAPEL</sequence>
<evidence type="ECO:0000313" key="3">
    <source>
        <dbReference type="EMBL" id="MDF2097078.1"/>
    </source>
</evidence>
<comment type="similarity">
    <text evidence="1">Belongs to the 3-oxoacid CoA-transferase subunit B family.</text>
</comment>
<dbReference type="PANTHER" id="PTHR13707:SF57">
    <property type="entry name" value="SUCCINYL-COA:3-KETOACID COENZYME A TRANSFERASE SUBUNIT B-RELATED"/>
    <property type="match status" value="1"/>
</dbReference>
<dbReference type="NCBIfam" id="TIGR02428">
    <property type="entry name" value="pcaJ_scoB_fam"/>
    <property type="match status" value="1"/>
</dbReference>
<dbReference type="InterPro" id="IPR012791">
    <property type="entry name" value="3-oxoacid_CoA-transf_B"/>
</dbReference>
<dbReference type="InterPro" id="IPR004165">
    <property type="entry name" value="CoA_trans_fam_I"/>
</dbReference>
<evidence type="ECO:0000313" key="4">
    <source>
        <dbReference type="Proteomes" id="UP001215503"/>
    </source>
</evidence>